<name>A0A6N8GH52_9MICC</name>
<dbReference type="RefSeq" id="WP_156266127.1">
    <property type="nucleotide sequence ID" value="NZ_WOGU01000001.1"/>
</dbReference>
<evidence type="ECO:0000313" key="1">
    <source>
        <dbReference type="EMBL" id="MUN61572.1"/>
    </source>
</evidence>
<reference evidence="1 2" key="1">
    <citation type="submission" date="2019-12" db="EMBL/GenBank/DDBJ databases">
        <authorList>
            <person name="Shi Y."/>
        </authorList>
    </citation>
    <scope>NUCLEOTIDE SEQUENCE [LARGE SCALE GENOMIC DNA]</scope>
    <source>
        <strain evidence="1 2">JCM 17929</strain>
    </source>
</reference>
<keyword evidence="2" id="KW-1185">Reference proteome</keyword>
<organism evidence="1 2">
    <name type="scientific">Kocuria sediminis</name>
    <dbReference type="NCBI Taxonomy" id="1038857"/>
    <lineage>
        <taxon>Bacteria</taxon>
        <taxon>Bacillati</taxon>
        <taxon>Actinomycetota</taxon>
        <taxon>Actinomycetes</taxon>
        <taxon>Micrococcales</taxon>
        <taxon>Micrococcaceae</taxon>
        <taxon>Kocuria</taxon>
    </lineage>
</organism>
<proteinExistence type="predicted"/>
<dbReference type="Pfam" id="PF21983">
    <property type="entry name" value="NikA-like"/>
    <property type="match status" value="1"/>
</dbReference>
<dbReference type="Proteomes" id="UP000436989">
    <property type="component" value="Unassembled WGS sequence"/>
</dbReference>
<gene>
    <name evidence="1" type="ORF">GMA12_00105</name>
</gene>
<accession>A0A6N8GH52</accession>
<dbReference type="EMBL" id="WOGU01000001">
    <property type="protein sequence ID" value="MUN61572.1"/>
    <property type="molecule type" value="Genomic_DNA"/>
</dbReference>
<evidence type="ECO:0000313" key="2">
    <source>
        <dbReference type="Proteomes" id="UP000436989"/>
    </source>
</evidence>
<protein>
    <submittedName>
        <fullName evidence="1">Uncharacterized protein</fullName>
    </submittedName>
</protein>
<dbReference type="InterPro" id="IPR053842">
    <property type="entry name" value="NikA-like"/>
</dbReference>
<dbReference type="AlphaFoldDB" id="A0A6N8GH52"/>
<comment type="caution">
    <text evidence="1">The sequence shown here is derived from an EMBL/GenBank/DDBJ whole genome shotgun (WGS) entry which is preliminary data.</text>
</comment>
<sequence>MSEPFSFRLSPEDHARLTEYAEEAGLHPAEFIRTLVAHSEPDVTVAIGGVTAGPPDWDTEAADLLAAEKAKDREDLEGGGVL</sequence>